<dbReference type="Gene3D" id="3.65.10.10">
    <property type="entry name" value="Enolpyruvate transferase domain"/>
    <property type="match status" value="2"/>
</dbReference>
<dbReference type="AlphaFoldDB" id="A0A5N6UED7"/>
<dbReference type="GO" id="GO:0008760">
    <property type="term" value="F:UDP-N-acetylglucosamine 1-carboxyvinyltransferase activity"/>
    <property type="evidence" value="ECO:0007669"/>
    <property type="project" value="UniProtKB-EC"/>
</dbReference>
<keyword evidence="17" id="KW-0670">Pyruvate</keyword>
<evidence type="ECO:0000313" key="17">
    <source>
        <dbReference type="EMBL" id="KAE8156910.1"/>
    </source>
</evidence>
<comment type="subcellular location">
    <subcellularLocation>
        <location evidence="1">Cytoplasm</location>
    </subcellularLocation>
</comment>
<dbReference type="EC" id="2.5.1.7" evidence="11"/>
<dbReference type="InterPro" id="IPR050068">
    <property type="entry name" value="MurA_subfamily"/>
</dbReference>
<feature type="domain" description="Enolpyruvate transferase" evidence="16">
    <location>
        <begin position="106"/>
        <end position="220"/>
    </location>
</feature>
<evidence type="ECO:0000256" key="3">
    <source>
        <dbReference type="ARBA" id="ARBA00022490"/>
    </source>
</evidence>
<name>A0A5N6UED7_ASPTM</name>
<dbReference type="PANTHER" id="PTHR43783">
    <property type="entry name" value="UDP-N-ACETYLGLUCOSAMINE 1-CARBOXYVINYLTRANSFERASE"/>
    <property type="match status" value="1"/>
</dbReference>
<gene>
    <name evidence="17" type="ORF">BDV40DRAFT_309135</name>
</gene>
<evidence type="ECO:0000256" key="13">
    <source>
        <dbReference type="ARBA" id="ARBA00042443"/>
    </source>
</evidence>
<evidence type="ECO:0000256" key="6">
    <source>
        <dbReference type="ARBA" id="ARBA00022960"/>
    </source>
</evidence>
<keyword evidence="7" id="KW-0573">Peptidoglycan synthesis</keyword>
<evidence type="ECO:0000256" key="7">
    <source>
        <dbReference type="ARBA" id="ARBA00022984"/>
    </source>
</evidence>
<dbReference type="GO" id="GO:0071555">
    <property type="term" value="P:cell wall organization"/>
    <property type="evidence" value="ECO:0007669"/>
    <property type="project" value="UniProtKB-KW"/>
</dbReference>
<dbReference type="OrthoDB" id="1718875at2759"/>
<keyword evidence="4" id="KW-0132">Cell division</keyword>
<accession>A0A5N6UED7</accession>
<reference evidence="17 18" key="1">
    <citation type="submission" date="2019-04" db="EMBL/GenBank/DDBJ databases">
        <title>Friends and foes A comparative genomics study of 23 Aspergillus species from section Flavi.</title>
        <authorList>
            <consortium name="DOE Joint Genome Institute"/>
            <person name="Kjaerbolling I."/>
            <person name="Vesth T."/>
            <person name="Frisvad J.C."/>
            <person name="Nybo J.L."/>
            <person name="Theobald S."/>
            <person name="Kildgaard S."/>
            <person name="Isbrandt T."/>
            <person name="Kuo A."/>
            <person name="Sato A."/>
            <person name="Lyhne E.K."/>
            <person name="Kogle M.E."/>
            <person name="Wiebenga A."/>
            <person name="Kun R.S."/>
            <person name="Lubbers R.J."/>
            <person name="Makela M.R."/>
            <person name="Barry K."/>
            <person name="Chovatia M."/>
            <person name="Clum A."/>
            <person name="Daum C."/>
            <person name="Haridas S."/>
            <person name="He G."/>
            <person name="LaButti K."/>
            <person name="Lipzen A."/>
            <person name="Mondo S."/>
            <person name="Riley R."/>
            <person name="Salamov A."/>
            <person name="Simmons B.A."/>
            <person name="Magnuson J.K."/>
            <person name="Henrissat B."/>
            <person name="Mortensen U.H."/>
            <person name="Larsen T.O."/>
            <person name="Devries R.P."/>
            <person name="Grigoriev I.V."/>
            <person name="Machida M."/>
            <person name="Baker S.E."/>
            <person name="Andersen M.R."/>
        </authorList>
    </citation>
    <scope>NUCLEOTIDE SEQUENCE [LARGE SCALE GENOMIC DNA]</scope>
    <source>
        <strain evidence="17 18">CBS 117626</strain>
    </source>
</reference>
<dbReference type="Proteomes" id="UP000326950">
    <property type="component" value="Unassembled WGS sequence"/>
</dbReference>
<evidence type="ECO:0000256" key="8">
    <source>
        <dbReference type="ARBA" id="ARBA00023306"/>
    </source>
</evidence>
<organism evidence="17 18">
    <name type="scientific">Aspergillus tamarii</name>
    <dbReference type="NCBI Taxonomy" id="41984"/>
    <lineage>
        <taxon>Eukaryota</taxon>
        <taxon>Fungi</taxon>
        <taxon>Dikarya</taxon>
        <taxon>Ascomycota</taxon>
        <taxon>Pezizomycotina</taxon>
        <taxon>Eurotiomycetes</taxon>
        <taxon>Eurotiomycetidae</taxon>
        <taxon>Eurotiales</taxon>
        <taxon>Aspergillaceae</taxon>
        <taxon>Aspergillus</taxon>
        <taxon>Aspergillus subgen. Circumdati</taxon>
    </lineage>
</organism>
<dbReference type="GO" id="GO:0005737">
    <property type="term" value="C:cytoplasm"/>
    <property type="evidence" value="ECO:0007669"/>
    <property type="project" value="UniProtKB-SubCell"/>
</dbReference>
<keyword evidence="6" id="KW-0133">Cell shape</keyword>
<dbReference type="Pfam" id="PF00275">
    <property type="entry name" value="EPSP_synthase"/>
    <property type="match status" value="1"/>
</dbReference>
<dbReference type="SUPFAM" id="SSF55205">
    <property type="entry name" value="EPT/RTPC-like"/>
    <property type="match status" value="1"/>
</dbReference>
<comment type="pathway">
    <text evidence="2">Cell wall biogenesis; peptidoglycan biosynthesis.</text>
</comment>
<evidence type="ECO:0000259" key="16">
    <source>
        <dbReference type="Pfam" id="PF00275"/>
    </source>
</evidence>
<proteinExistence type="inferred from homology"/>
<keyword evidence="18" id="KW-1185">Reference proteome</keyword>
<dbReference type="InterPro" id="IPR036968">
    <property type="entry name" value="Enolpyruvate_Tfrase_sf"/>
</dbReference>
<dbReference type="GO" id="GO:0008360">
    <property type="term" value="P:regulation of cell shape"/>
    <property type="evidence" value="ECO:0007669"/>
    <property type="project" value="UniProtKB-KW"/>
</dbReference>
<keyword evidence="8" id="KW-0131">Cell cycle</keyword>
<protein>
    <recommendedName>
        <fullName evidence="12">UDP-N-acetylglucosamine 1-carboxyvinyltransferase</fullName>
        <ecNumber evidence="11">2.5.1.7</ecNumber>
    </recommendedName>
    <alternativeName>
        <fullName evidence="13">Enoylpyruvate transferase</fullName>
    </alternativeName>
    <alternativeName>
        <fullName evidence="14">UDP-N-acetylglucosamine enolpyruvyl transferase</fullName>
    </alternativeName>
</protein>
<evidence type="ECO:0000256" key="5">
    <source>
        <dbReference type="ARBA" id="ARBA00022679"/>
    </source>
</evidence>
<comment type="catalytic activity">
    <reaction evidence="15">
        <text>phosphoenolpyruvate + UDP-N-acetyl-alpha-D-glucosamine = UDP-N-acetyl-3-O-(1-carboxyvinyl)-alpha-D-glucosamine + phosphate</text>
        <dbReference type="Rhea" id="RHEA:18681"/>
        <dbReference type="ChEBI" id="CHEBI:43474"/>
        <dbReference type="ChEBI" id="CHEBI:57705"/>
        <dbReference type="ChEBI" id="CHEBI:58702"/>
        <dbReference type="ChEBI" id="CHEBI:68483"/>
        <dbReference type="EC" id="2.5.1.7"/>
    </reaction>
</comment>
<evidence type="ECO:0000256" key="4">
    <source>
        <dbReference type="ARBA" id="ARBA00022618"/>
    </source>
</evidence>
<evidence type="ECO:0000256" key="12">
    <source>
        <dbReference type="ARBA" id="ARBA00039754"/>
    </source>
</evidence>
<keyword evidence="9" id="KW-0961">Cell wall biogenesis/degradation</keyword>
<evidence type="ECO:0000256" key="11">
    <source>
        <dbReference type="ARBA" id="ARBA00039108"/>
    </source>
</evidence>
<sequence length="304" mass="32524">MPGVIAVNGGQNVTGEVLVSGSKNTGLSLMAATLLAAGAQYAVWSTTSIRHRIHGFYFQYLGANIDTTDATSLSIPAQLAHSLRGSISFVGQLIAGSERAHLSFPGATIHMQTPSVTGAMNLIMAASREPEVGDLINILVCMGVEIHNTGTDHLFIHGRSTLPLLPCQYQVMEDRVEVSTFLTLGAICGNPLTVYPCHPEQHAILIKKLKAVGARVHISDNSPQFMVLLCLAQGTSHVTESLFERRFGQCFGLQAMGAGIRLSGALVSGSDLRTTGYHELERKLANIGVIVERATYIGYYLHGP</sequence>
<evidence type="ECO:0000313" key="18">
    <source>
        <dbReference type="Proteomes" id="UP000326950"/>
    </source>
</evidence>
<comment type="similarity">
    <text evidence="10">Belongs to the EPSP synthase family. MurA subfamily.</text>
</comment>
<dbReference type="GO" id="GO:0051301">
    <property type="term" value="P:cell division"/>
    <property type="evidence" value="ECO:0007669"/>
    <property type="project" value="UniProtKB-KW"/>
</dbReference>
<evidence type="ECO:0000256" key="15">
    <source>
        <dbReference type="ARBA" id="ARBA00047527"/>
    </source>
</evidence>
<dbReference type="InterPro" id="IPR001986">
    <property type="entry name" value="Enolpyruvate_Tfrase_dom"/>
</dbReference>
<dbReference type="EMBL" id="ML738742">
    <property type="protein sequence ID" value="KAE8156910.1"/>
    <property type="molecule type" value="Genomic_DNA"/>
</dbReference>
<dbReference type="PANTHER" id="PTHR43783:SF1">
    <property type="entry name" value="UDP-N-ACETYLGLUCOSAMINE 1-CARBOXYVINYLTRANSFERASE"/>
    <property type="match status" value="1"/>
</dbReference>
<evidence type="ECO:0000256" key="1">
    <source>
        <dbReference type="ARBA" id="ARBA00004496"/>
    </source>
</evidence>
<evidence type="ECO:0000256" key="2">
    <source>
        <dbReference type="ARBA" id="ARBA00004752"/>
    </source>
</evidence>
<keyword evidence="3" id="KW-0963">Cytoplasm</keyword>
<evidence type="ECO:0000256" key="9">
    <source>
        <dbReference type="ARBA" id="ARBA00023316"/>
    </source>
</evidence>
<evidence type="ECO:0000256" key="14">
    <source>
        <dbReference type="ARBA" id="ARBA00042842"/>
    </source>
</evidence>
<keyword evidence="5 17" id="KW-0808">Transferase</keyword>
<dbReference type="InterPro" id="IPR013792">
    <property type="entry name" value="RNA3'P_cycl/enolpyr_Trfase_a/b"/>
</dbReference>
<evidence type="ECO:0000256" key="10">
    <source>
        <dbReference type="ARBA" id="ARBA00038367"/>
    </source>
</evidence>